<comment type="caution">
    <text evidence="1">The sequence shown here is derived from an EMBL/GenBank/DDBJ whole genome shotgun (WGS) entry which is preliminary data.</text>
</comment>
<name>A0AC61Y750_9FLAO</name>
<protein>
    <submittedName>
        <fullName evidence="1">Uncharacterized protein</fullName>
    </submittedName>
</protein>
<reference evidence="1" key="1">
    <citation type="submission" date="2019-09" db="EMBL/GenBank/DDBJ databases">
        <authorList>
            <person name="Rodrigo-Torres L."/>
            <person name="Arahal R. D."/>
            <person name="Lucena T."/>
        </authorList>
    </citation>
    <scope>NUCLEOTIDE SEQUENCE</scope>
    <source>
        <strain evidence="1">ISS653</strain>
    </source>
</reference>
<keyword evidence="2" id="KW-1185">Reference proteome</keyword>
<proteinExistence type="predicted"/>
<organism evidence="1 2">
    <name type="scientific">Mesonia oceanica</name>
    <dbReference type="NCBI Taxonomy" id="2687242"/>
    <lineage>
        <taxon>Bacteria</taxon>
        <taxon>Pseudomonadati</taxon>
        <taxon>Bacteroidota</taxon>
        <taxon>Flavobacteriia</taxon>
        <taxon>Flavobacteriales</taxon>
        <taxon>Flavobacteriaceae</taxon>
        <taxon>Mesonia</taxon>
    </lineage>
</organism>
<evidence type="ECO:0000313" key="1">
    <source>
        <dbReference type="EMBL" id="VVV00225.1"/>
    </source>
</evidence>
<accession>A0AC61Y750</accession>
<gene>
    <name evidence="1" type="ORF">FVB9532_01490</name>
</gene>
<dbReference type="Proteomes" id="UP000356253">
    <property type="component" value="Unassembled WGS sequence"/>
</dbReference>
<dbReference type="EMBL" id="CABVMM010000005">
    <property type="protein sequence ID" value="VVV00225.1"/>
    <property type="molecule type" value="Genomic_DNA"/>
</dbReference>
<sequence length="178" mass="20286">MNEQTSTSFKKLASQFGIGLGILLSLITVLSYVFYLELITKWWMNIFSFLLVLTVAIIGSYKCKKAYSGIYTYKKAFTSYFIIVLISTTIATFTNYLIFNIVDPEAADFLLDKTIEMTRSFMENFGVSEEDINKSVQALKQENQFSLKNQILGLFSNLVIYILIGLLVSLGLREKKEN</sequence>
<evidence type="ECO:0000313" key="2">
    <source>
        <dbReference type="Proteomes" id="UP000356253"/>
    </source>
</evidence>